<dbReference type="InterPro" id="IPR000644">
    <property type="entry name" value="CBS_dom"/>
</dbReference>
<dbReference type="RefSeq" id="WP_344998872.1">
    <property type="nucleotide sequence ID" value="NZ_BAAAXV010000009.1"/>
</dbReference>
<feature type="domain" description="CBS" evidence="4">
    <location>
        <begin position="119"/>
        <end position="175"/>
    </location>
</feature>
<dbReference type="Gene3D" id="3.30.1340.30">
    <property type="match status" value="1"/>
</dbReference>
<evidence type="ECO:0000259" key="4">
    <source>
        <dbReference type="PROSITE" id="PS51371"/>
    </source>
</evidence>
<dbReference type="InterPro" id="IPR046342">
    <property type="entry name" value="CBS_dom_sf"/>
</dbReference>
<feature type="domain" description="CBS" evidence="4">
    <location>
        <begin position="32"/>
        <end position="88"/>
    </location>
</feature>
<dbReference type="EMBL" id="JBHMBW010000051">
    <property type="protein sequence ID" value="MFB9628973.1"/>
    <property type="molecule type" value="Genomic_DNA"/>
</dbReference>
<dbReference type="Pfam" id="PF00571">
    <property type="entry name" value="CBS"/>
    <property type="match status" value="2"/>
</dbReference>
<proteinExistence type="predicted"/>
<dbReference type="Proteomes" id="UP001589532">
    <property type="component" value="Unassembled WGS sequence"/>
</dbReference>
<dbReference type="Pfam" id="PF04972">
    <property type="entry name" value="BON"/>
    <property type="match status" value="1"/>
</dbReference>
<dbReference type="Gene3D" id="3.10.580.10">
    <property type="entry name" value="CBS-domain"/>
    <property type="match status" value="1"/>
</dbReference>
<keyword evidence="6" id="KW-1185">Reference proteome</keyword>
<dbReference type="SMART" id="SM00116">
    <property type="entry name" value="CBS"/>
    <property type="match status" value="2"/>
</dbReference>
<keyword evidence="1 2" id="KW-0129">CBS domain</keyword>
<evidence type="ECO:0000313" key="5">
    <source>
        <dbReference type="EMBL" id="MFB9628973.1"/>
    </source>
</evidence>
<protein>
    <submittedName>
        <fullName evidence="5">CBS domain-containing protein</fullName>
    </submittedName>
</protein>
<dbReference type="PIRSF" id="PIRSF036990">
    <property type="entry name" value="UCP036990_CBS_BON"/>
    <property type="match status" value="1"/>
</dbReference>
<evidence type="ECO:0000256" key="1">
    <source>
        <dbReference type="ARBA" id="ARBA00023122"/>
    </source>
</evidence>
<dbReference type="SUPFAM" id="SSF54631">
    <property type="entry name" value="CBS-domain pair"/>
    <property type="match status" value="1"/>
</dbReference>
<dbReference type="InterPro" id="IPR051257">
    <property type="entry name" value="Diverse_CBS-Domain"/>
</dbReference>
<dbReference type="CDD" id="cd04586">
    <property type="entry name" value="CBS_pair_BON_assoc"/>
    <property type="match status" value="1"/>
</dbReference>
<dbReference type="InterPro" id="IPR017080">
    <property type="entry name" value="UCP036990_CBS_BON"/>
</dbReference>
<name>A0ABV5SCZ9_9ACTN</name>
<dbReference type="PROSITE" id="PS51371">
    <property type="entry name" value="CBS"/>
    <property type="match status" value="2"/>
</dbReference>
<evidence type="ECO:0000259" key="3">
    <source>
        <dbReference type="PROSITE" id="PS50914"/>
    </source>
</evidence>
<comment type="caution">
    <text evidence="5">The sequence shown here is derived from an EMBL/GenBank/DDBJ whole genome shotgun (WGS) entry which is preliminary data.</text>
</comment>
<accession>A0ABV5SCZ9</accession>
<dbReference type="PANTHER" id="PTHR43080">
    <property type="entry name" value="CBS DOMAIN-CONTAINING PROTEIN CBSX3, MITOCHONDRIAL"/>
    <property type="match status" value="1"/>
</dbReference>
<feature type="domain" description="BON" evidence="3">
    <location>
        <begin position="172"/>
        <end position="241"/>
    </location>
</feature>
<dbReference type="InterPro" id="IPR007055">
    <property type="entry name" value="BON_dom"/>
</dbReference>
<evidence type="ECO:0000256" key="2">
    <source>
        <dbReference type="PROSITE-ProRule" id="PRU00703"/>
    </source>
</evidence>
<sequence>MKATEKEEREDHAVQKLERSWSAMRMTVADVMTSKAVAVTAATSFKEIAEALIAGGISAVPVLDDDDHVIGMVSEVDLLRKEEFREEFCREGSRPPLRARLHHLKGRRKAAGDTAAELMTSPAITIFPDASAVAAARLMDAHDVKRLAVVDYNGRLQGIVSRRDLVKLFVRGDEEIAAEIRDDILDQALWVDTDGVRVEVHQGVVTLSGWMERRTEGAIAARMTARVNGVVDVINKITWKTDDSAGGAR</sequence>
<reference evidence="5 6" key="1">
    <citation type="submission" date="2024-09" db="EMBL/GenBank/DDBJ databases">
        <authorList>
            <person name="Sun Q."/>
            <person name="Mori K."/>
        </authorList>
    </citation>
    <scope>NUCLEOTIDE SEQUENCE [LARGE SCALE GENOMIC DNA]</scope>
    <source>
        <strain evidence="5 6">JCM 3143</strain>
    </source>
</reference>
<gene>
    <name evidence="5" type="ORF">ACFFSA_38365</name>
</gene>
<organism evidence="5 6">
    <name type="scientific">Nonomuraea helvata</name>
    <dbReference type="NCBI Taxonomy" id="37484"/>
    <lineage>
        <taxon>Bacteria</taxon>
        <taxon>Bacillati</taxon>
        <taxon>Actinomycetota</taxon>
        <taxon>Actinomycetes</taxon>
        <taxon>Streptosporangiales</taxon>
        <taxon>Streptosporangiaceae</taxon>
        <taxon>Nonomuraea</taxon>
    </lineage>
</organism>
<dbReference type="PANTHER" id="PTHR43080:SF29">
    <property type="entry name" value="OS02G0818000 PROTEIN"/>
    <property type="match status" value="1"/>
</dbReference>
<dbReference type="PROSITE" id="PS50914">
    <property type="entry name" value="BON"/>
    <property type="match status" value="1"/>
</dbReference>
<evidence type="ECO:0000313" key="6">
    <source>
        <dbReference type="Proteomes" id="UP001589532"/>
    </source>
</evidence>